<dbReference type="EMBL" id="JARBDR010000018">
    <property type="protein sequence ID" value="KAJ8321895.1"/>
    <property type="molecule type" value="Genomic_DNA"/>
</dbReference>
<keyword evidence="2" id="KW-1185">Reference proteome</keyword>
<gene>
    <name evidence="1" type="ORF">KUTeg_000366</name>
</gene>
<organism evidence="1 2">
    <name type="scientific">Tegillarca granosa</name>
    <name type="common">Malaysian cockle</name>
    <name type="synonym">Anadara granosa</name>
    <dbReference type="NCBI Taxonomy" id="220873"/>
    <lineage>
        <taxon>Eukaryota</taxon>
        <taxon>Metazoa</taxon>
        <taxon>Spiralia</taxon>
        <taxon>Lophotrochozoa</taxon>
        <taxon>Mollusca</taxon>
        <taxon>Bivalvia</taxon>
        <taxon>Autobranchia</taxon>
        <taxon>Pteriomorphia</taxon>
        <taxon>Arcoida</taxon>
        <taxon>Arcoidea</taxon>
        <taxon>Arcidae</taxon>
        <taxon>Tegillarca</taxon>
    </lineage>
</organism>
<sequence>MKAKRADDAKRIEKSITESQRWRDTKESKCTTIKIKRKITRDDISMSTSVLNFMMPHNLPTMNF</sequence>
<reference evidence="1 2" key="1">
    <citation type="submission" date="2022-12" db="EMBL/GenBank/DDBJ databases">
        <title>Chromosome-level genome of Tegillarca granosa.</title>
        <authorList>
            <person name="Kim J."/>
        </authorList>
    </citation>
    <scope>NUCLEOTIDE SEQUENCE [LARGE SCALE GENOMIC DNA]</scope>
    <source>
        <strain evidence="1">Teg-2019</strain>
        <tissue evidence="1">Adductor muscle</tissue>
    </source>
</reference>
<name>A0ABQ9G047_TEGGR</name>
<evidence type="ECO:0000313" key="2">
    <source>
        <dbReference type="Proteomes" id="UP001217089"/>
    </source>
</evidence>
<proteinExistence type="predicted"/>
<evidence type="ECO:0000313" key="1">
    <source>
        <dbReference type="EMBL" id="KAJ8321895.1"/>
    </source>
</evidence>
<accession>A0ABQ9G047</accession>
<dbReference type="Proteomes" id="UP001217089">
    <property type="component" value="Unassembled WGS sequence"/>
</dbReference>
<protein>
    <submittedName>
        <fullName evidence="1">Uncharacterized protein</fullName>
    </submittedName>
</protein>
<comment type="caution">
    <text evidence="1">The sequence shown here is derived from an EMBL/GenBank/DDBJ whole genome shotgun (WGS) entry which is preliminary data.</text>
</comment>